<feature type="domain" description="Type II secretion system protein GspF" evidence="7">
    <location>
        <begin position="74"/>
        <end position="203"/>
    </location>
</feature>
<protein>
    <submittedName>
        <fullName evidence="8">Type II secretion system F family protein</fullName>
    </submittedName>
</protein>
<comment type="caution">
    <text evidence="8">The sequence shown here is derived from an EMBL/GenBank/DDBJ whole genome shotgun (WGS) entry which is preliminary data.</text>
</comment>
<feature type="transmembrane region" description="Helical" evidence="6">
    <location>
        <begin position="35"/>
        <end position="53"/>
    </location>
</feature>
<keyword evidence="3 6" id="KW-0812">Transmembrane</keyword>
<feature type="transmembrane region" description="Helical" evidence="6">
    <location>
        <begin position="192"/>
        <end position="212"/>
    </location>
</feature>
<evidence type="ECO:0000256" key="1">
    <source>
        <dbReference type="ARBA" id="ARBA00004651"/>
    </source>
</evidence>
<keyword evidence="5 6" id="KW-0472">Membrane</keyword>
<organism evidence="8 9">
    <name type="scientific">Candidatus Egerieimonas intestinavium</name>
    <dbReference type="NCBI Taxonomy" id="2840777"/>
    <lineage>
        <taxon>Bacteria</taxon>
        <taxon>Bacillati</taxon>
        <taxon>Bacillota</taxon>
        <taxon>Clostridia</taxon>
        <taxon>Lachnospirales</taxon>
        <taxon>Lachnospiraceae</taxon>
        <taxon>Lachnospiraceae incertae sedis</taxon>
        <taxon>Candidatus Egerieimonas</taxon>
    </lineage>
</organism>
<evidence type="ECO:0000256" key="6">
    <source>
        <dbReference type="SAM" id="Phobius"/>
    </source>
</evidence>
<dbReference type="PANTHER" id="PTHR35007:SF1">
    <property type="entry name" value="PILUS ASSEMBLY PROTEIN"/>
    <property type="match status" value="1"/>
</dbReference>
<sequence length="247" mass="27910">MREDYRIYRLSWRERFLYIFQAVLLTGLLDYLFYASPWVMLLTPAVAVIFLRRKKRRLAAQRRGRIEKQFQDMLTSLCVALRAGYAMENALGECRKDLEKLYGPEAELARELRYMQGQISVSVPVEGLLLELGERTGAEDIQNFAGIYAIAKRTGGNLEQVLQNTAGKLKEKMETAGEIEASLAAKRMEQRVMGLMPCAIILYLRLLSPGFLDPLYGNLLGAAVMTFCLGVYGAALRLGERIVDIEV</sequence>
<comment type="subcellular location">
    <subcellularLocation>
        <location evidence="1">Cell membrane</location>
        <topology evidence="1">Multi-pass membrane protein</topology>
    </subcellularLocation>
</comment>
<dbReference type="AlphaFoldDB" id="A0A9D1JFR6"/>
<feature type="transmembrane region" description="Helical" evidence="6">
    <location>
        <begin position="218"/>
        <end position="238"/>
    </location>
</feature>
<proteinExistence type="predicted"/>
<evidence type="ECO:0000313" key="8">
    <source>
        <dbReference type="EMBL" id="HIR93010.1"/>
    </source>
</evidence>
<reference evidence="8" key="2">
    <citation type="journal article" date="2021" name="PeerJ">
        <title>Extensive microbial diversity within the chicken gut microbiome revealed by metagenomics and culture.</title>
        <authorList>
            <person name="Gilroy R."/>
            <person name="Ravi A."/>
            <person name="Getino M."/>
            <person name="Pursley I."/>
            <person name="Horton D.L."/>
            <person name="Alikhan N.F."/>
            <person name="Baker D."/>
            <person name="Gharbi K."/>
            <person name="Hall N."/>
            <person name="Watson M."/>
            <person name="Adriaenssens E.M."/>
            <person name="Foster-Nyarko E."/>
            <person name="Jarju S."/>
            <person name="Secka A."/>
            <person name="Antonio M."/>
            <person name="Oren A."/>
            <person name="Chaudhuri R.R."/>
            <person name="La Ragione R."/>
            <person name="Hildebrand F."/>
            <person name="Pallen M.J."/>
        </authorList>
    </citation>
    <scope>NUCLEOTIDE SEQUENCE</scope>
    <source>
        <strain evidence="8">ChiSxjej1B13-7041</strain>
    </source>
</reference>
<dbReference type="PANTHER" id="PTHR35007">
    <property type="entry name" value="INTEGRAL MEMBRANE PROTEIN-RELATED"/>
    <property type="match status" value="1"/>
</dbReference>
<dbReference type="EMBL" id="DVHU01000059">
    <property type="protein sequence ID" value="HIR93010.1"/>
    <property type="molecule type" value="Genomic_DNA"/>
</dbReference>
<evidence type="ECO:0000259" key="7">
    <source>
        <dbReference type="Pfam" id="PF00482"/>
    </source>
</evidence>
<keyword evidence="2" id="KW-1003">Cell membrane</keyword>
<evidence type="ECO:0000256" key="2">
    <source>
        <dbReference type="ARBA" id="ARBA00022475"/>
    </source>
</evidence>
<dbReference type="GO" id="GO:0005886">
    <property type="term" value="C:plasma membrane"/>
    <property type="evidence" value="ECO:0007669"/>
    <property type="project" value="UniProtKB-SubCell"/>
</dbReference>
<dbReference type="Proteomes" id="UP000886841">
    <property type="component" value="Unassembled WGS sequence"/>
</dbReference>
<evidence type="ECO:0000256" key="5">
    <source>
        <dbReference type="ARBA" id="ARBA00023136"/>
    </source>
</evidence>
<reference evidence="8" key="1">
    <citation type="submission" date="2020-10" db="EMBL/GenBank/DDBJ databases">
        <authorList>
            <person name="Gilroy R."/>
        </authorList>
    </citation>
    <scope>NUCLEOTIDE SEQUENCE</scope>
    <source>
        <strain evidence="8">ChiSxjej1B13-7041</strain>
    </source>
</reference>
<name>A0A9D1JFR6_9FIRM</name>
<evidence type="ECO:0000313" key="9">
    <source>
        <dbReference type="Proteomes" id="UP000886841"/>
    </source>
</evidence>
<dbReference type="Pfam" id="PF00482">
    <property type="entry name" value="T2SSF"/>
    <property type="match status" value="1"/>
</dbReference>
<evidence type="ECO:0000256" key="3">
    <source>
        <dbReference type="ARBA" id="ARBA00022692"/>
    </source>
</evidence>
<keyword evidence="4 6" id="KW-1133">Transmembrane helix</keyword>
<feature type="transmembrane region" description="Helical" evidence="6">
    <location>
        <begin position="12"/>
        <end position="29"/>
    </location>
</feature>
<gene>
    <name evidence="8" type="ORF">IAB98_06295</name>
</gene>
<accession>A0A9D1JFR6</accession>
<evidence type="ECO:0000256" key="4">
    <source>
        <dbReference type="ARBA" id="ARBA00022989"/>
    </source>
</evidence>
<dbReference type="InterPro" id="IPR018076">
    <property type="entry name" value="T2SS_GspF_dom"/>
</dbReference>